<dbReference type="OrthoDB" id="40334at2759"/>
<organism evidence="1 2">
    <name type="scientific">Planoprotostelium fungivorum</name>
    <dbReference type="NCBI Taxonomy" id="1890364"/>
    <lineage>
        <taxon>Eukaryota</taxon>
        <taxon>Amoebozoa</taxon>
        <taxon>Evosea</taxon>
        <taxon>Variosea</taxon>
        <taxon>Cavosteliida</taxon>
        <taxon>Cavosteliaceae</taxon>
        <taxon>Planoprotostelium</taxon>
    </lineage>
</organism>
<evidence type="ECO:0000313" key="2">
    <source>
        <dbReference type="Proteomes" id="UP000241769"/>
    </source>
</evidence>
<protein>
    <recommendedName>
        <fullName evidence="3">Thioredoxin domain-containing protein</fullName>
    </recommendedName>
</protein>
<dbReference type="AlphaFoldDB" id="A0A2P6MXD9"/>
<comment type="caution">
    <text evidence="1">The sequence shown here is derived from an EMBL/GenBank/DDBJ whole genome shotgun (WGS) entry which is preliminary data.</text>
</comment>
<dbReference type="Proteomes" id="UP000241769">
    <property type="component" value="Unassembled WGS sequence"/>
</dbReference>
<name>A0A2P6MXD9_9EUKA</name>
<dbReference type="InParanoid" id="A0A2P6MXD9"/>
<evidence type="ECO:0008006" key="3">
    <source>
        <dbReference type="Google" id="ProtNLM"/>
    </source>
</evidence>
<reference evidence="1 2" key="1">
    <citation type="journal article" date="2018" name="Genome Biol. Evol.">
        <title>Multiple Roots of Fruiting Body Formation in Amoebozoa.</title>
        <authorList>
            <person name="Hillmann F."/>
            <person name="Forbes G."/>
            <person name="Novohradska S."/>
            <person name="Ferling I."/>
            <person name="Riege K."/>
            <person name="Groth M."/>
            <person name="Westermann M."/>
            <person name="Marz M."/>
            <person name="Spaller T."/>
            <person name="Winckler T."/>
            <person name="Schaap P."/>
            <person name="Glockner G."/>
        </authorList>
    </citation>
    <scope>NUCLEOTIDE SEQUENCE [LARGE SCALE GENOMIC DNA]</scope>
    <source>
        <strain evidence="1 2">Jena</strain>
    </source>
</reference>
<gene>
    <name evidence="1" type="ORF">PROFUN_15280</name>
</gene>
<dbReference type="Gene3D" id="3.40.30.10">
    <property type="entry name" value="Glutaredoxin"/>
    <property type="match status" value="1"/>
</dbReference>
<accession>A0A2P6MXD9</accession>
<dbReference type="PANTHER" id="PTHR42336">
    <property type="entry name" value="THIOREDOXIN DOMAIN-CONTAINING PROTEIN-RELATED"/>
    <property type="match status" value="1"/>
</dbReference>
<sequence>MKKARTPSQNKQSSRLWTTAPLILLFAAFFGSVSQLAATDVGHQILKQIEPHMPEDIKSILPFRPPEPVAAFLIHGSKAPEEPKSEDGGIIVFVRHVGCPFAEKSLLDVQNAARRHPKVQFTVVTHASPEVFIHHGTWWSNAGQITRGWVKAISGDDKGLDNLKFESDEERRLWARWGIQDHRLYELLTPTSITELITLGKEGITNRRTQSASRYARAAAFAVDHERSILWSWQGDNVSDVPNLEDAVEAYKKMK</sequence>
<evidence type="ECO:0000313" key="1">
    <source>
        <dbReference type="EMBL" id="PRP76379.1"/>
    </source>
</evidence>
<proteinExistence type="predicted"/>
<keyword evidence="2" id="KW-1185">Reference proteome</keyword>
<dbReference type="EMBL" id="MDYQ01000331">
    <property type="protein sequence ID" value="PRP76379.1"/>
    <property type="molecule type" value="Genomic_DNA"/>
</dbReference>
<dbReference type="PANTHER" id="PTHR42336:SF1">
    <property type="entry name" value="ALKYL HYDROPEROXIDE REDUCTASE SUBUNIT C_ THIOL SPECIFIC ANTIOXIDANT DOMAIN-CONTAINING PROTEIN"/>
    <property type="match status" value="1"/>
</dbReference>